<gene>
    <name evidence="2" type="ordered locus">DaAHT2_0966</name>
</gene>
<dbReference type="STRING" id="589865.DaAHT2_0966"/>
<sequence>MALEIGAHTPAAPPQVGQALVPRQAPAGDDDTLQSGRRVRQAESRRQEAEQDVRRSHRQKQQAVERLRQARAEEQQAARRLREAQSEHMSAVSAGQSRMSGSVINILV</sequence>
<dbReference type="HOGENOM" id="CLU_2192746_0_0_7"/>
<organism evidence="2 3">
    <name type="scientific">Desulfurivibrio alkaliphilus (strain DSM 19089 / UNIQEM U267 / AHT2)</name>
    <dbReference type="NCBI Taxonomy" id="589865"/>
    <lineage>
        <taxon>Bacteria</taxon>
        <taxon>Pseudomonadati</taxon>
        <taxon>Thermodesulfobacteriota</taxon>
        <taxon>Desulfobulbia</taxon>
        <taxon>Desulfobulbales</taxon>
        <taxon>Desulfobulbaceae</taxon>
        <taxon>Desulfurivibrio</taxon>
    </lineage>
</organism>
<feature type="compositionally biased region" description="Basic and acidic residues" evidence="1">
    <location>
        <begin position="63"/>
        <end position="86"/>
    </location>
</feature>
<dbReference type="KEGG" id="dak:DaAHT2_0966"/>
<feature type="compositionally biased region" description="Basic and acidic residues" evidence="1">
    <location>
        <begin position="40"/>
        <end position="54"/>
    </location>
</feature>
<keyword evidence="3" id="KW-1185">Reference proteome</keyword>
<dbReference type="InParanoid" id="D6Z294"/>
<proteinExistence type="predicted"/>
<reference evidence="3" key="1">
    <citation type="submission" date="2010-02" db="EMBL/GenBank/DDBJ databases">
        <title>Complete sequence of Desulfurivibrio alkaliphilus AHT2.</title>
        <authorList>
            <consortium name="US DOE Joint Genome Institute"/>
            <person name="Pitluck S."/>
            <person name="Chertkov O."/>
            <person name="Detter J.C."/>
            <person name="Han C."/>
            <person name="Tapia R."/>
            <person name="Larimer F."/>
            <person name="Land M."/>
            <person name="Hauser L."/>
            <person name="Kyrpides N."/>
            <person name="Mikhailova N."/>
            <person name="Sorokin D.Y."/>
            <person name="Muyzer G."/>
            <person name="Woyke T."/>
        </authorList>
    </citation>
    <scope>NUCLEOTIDE SEQUENCE [LARGE SCALE GENOMIC DNA]</scope>
    <source>
        <strain evidence="3">DSM 19089 / UNIQEM U267 / AHT2</strain>
    </source>
</reference>
<name>D6Z294_DESAT</name>
<dbReference type="RefSeq" id="WP_013163199.1">
    <property type="nucleotide sequence ID" value="NC_014216.1"/>
</dbReference>
<feature type="region of interest" description="Disordered" evidence="1">
    <location>
        <begin position="1"/>
        <end position="108"/>
    </location>
</feature>
<dbReference type="AlphaFoldDB" id="D6Z294"/>
<evidence type="ECO:0000313" key="3">
    <source>
        <dbReference type="Proteomes" id="UP000001508"/>
    </source>
</evidence>
<evidence type="ECO:0000313" key="2">
    <source>
        <dbReference type="EMBL" id="ADH85669.1"/>
    </source>
</evidence>
<evidence type="ECO:0000256" key="1">
    <source>
        <dbReference type="SAM" id="MobiDB-lite"/>
    </source>
</evidence>
<dbReference type="Proteomes" id="UP000001508">
    <property type="component" value="Chromosome"/>
</dbReference>
<accession>D6Z294</accession>
<feature type="compositionally biased region" description="Polar residues" evidence="1">
    <location>
        <begin position="93"/>
        <end position="108"/>
    </location>
</feature>
<dbReference type="EMBL" id="CP001940">
    <property type="protein sequence ID" value="ADH85669.1"/>
    <property type="molecule type" value="Genomic_DNA"/>
</dbReference>
<protein>
    <submittedName>
        <fullName evidence="2">Uncharacterized protein</fullName>
    </submittedName>
</protein>